<dbReference type="InterPro" id="IPR018247">
    <property type="entry name" value="EF_Hand_1_Ca_BS"/>
</dbReference>
<dbReference type="EMBL" id="CP036291">
    <property type="protein sequence ID" value="QDU86919.1"/>
    <property type="molecule type" value="Genomic_DNA"/>
</dbReference>
<dbReference type="Gene3D" id="2.60.120.230">
    <property type="match status" value="1"/>
</dbReference>
<dbReference type="PROSITE" id="PS51352">
    <property type="entry name" value="THIOREDOXIN_2"/>
    <property type="match status" value="1"/>
</dbReference>
<reference evidence="5 6" key="1">
    <citation type="submission" date="2019-02" db="EMBL/GenBank/DDBJ databases">
        <title>Deep-cultivation of Planctomycetes and their phenomic and genomic characterization uncovers novel biology.</title>
        <authorList>
            <person name="Wiegand S."/>
            <person name="Jogler M."/>
            <person name="Boedeker C."/>
            <person name="Pinto D."/>
            <person name="Vollmers J."/>
            <person name="Rivas-Marin E."/>
            <person name="Kohn T."/>
            <person name="Peeters S.H."/>
            <person name="Heuer A."/>
            <person name="Rast P."/>
            <person name="Oberbeckmann S."/>
            <person name="Bunk B."/>
            <person name="Jeske O."/>
            <person name="Meyerdierks A."/>
            <person name="Storesund J.E."/>
            <person name="Kallscheuer N."/>
            <person name="Luecker S."/>
            <person name="Lage O.M."/>
            <person name="Pohl T."/>
            <person name="Merkel B.J."/>
            <person name="Hornburger P."/>
            <person name="Mueller R.-W."/>
            <person name="Bruemmer F."/>
            <person name="Labrenz M."/>
            <person name="Spormann A.M."/>
            <person name="Op den Camp H."/>
            <person name="Overmann J."/>
            <person name="Amann R."/>
            <person name="Jetten M.S.M."/>
            <person name="Mascher T."/>
            <person name="Medema M.H."/>
            <person name="Devos D.P."/>
            <person name="Kaster A.-K."/>
            <person name="Ovreas L."/>
            <person name="Rohde M."/>
            <person name="Galperin M.Y."/>
            <person name="Jogler C."/>
        </authorList>
    </citation>
    <scope>NUCLEOTIDE SEQUENCE [LARGE SCALE GENOMIC DNA]</scope>
    <source>
        <strain evidence="5 6">Pla175</strain>
    </source>
</reference>
<dbReference type="CDD" id="cd02969">
    <property type="entry name" value="PRX_like1"/>
    <property type="match status" value="1"/>
</dbReference>
<evidence type="ECO:0000313" key="5">
    <source>
        <dbReference type="EMBL" id="QDU86919.1"/>
    </source>
</evidence>
<gene>
    <name evidence="5" type="ORF">Pla175_02730</name>
</gene>
<dbReference type="PANTHER" id="PTHR43640:SF1">
    <property type="entry name" value="THIOREDOXIN-DEPENDENT PEROXIREDOXIN"/>
    <property type="match status" value="1"/>
</dbReference>
<dbReference type="InterPro" id="IPR014784">
    <property type="entry name" value="Cu2_ascorb_mOase-like_C"/>
</dbReference>
<dbReference type="SUPFAM" id="SSF52833">
    <property type="entry name" value="Thioredoxin-like"/>
    <property type="match status" value="1"/>
</dbReference>
<keyword evidence="2" id="KW-0732">Signal</keyword>
<protein>
    <submittedName>
        <fullName evidence="5">Thiol-disulfide oxidoreductase</fullName>
    </submittedName>
</protein>
<keyword evidence="1" id="KW-1015">Disulfide bond</keyword>
<dbReference type="SUPFAM" id="SSF47473">
    <property type="entry name" value="EF-hand"/>
    <property type="match status" value="1"/>
</dbReference>
<dbReference type="PROSITE" id="PS50222">
    <property type="entry name" value="EF_HAND_2"/>
    <property type="match status" value="1"/>
</dbReference>
<keyword evidence="6" id="KW-1185">Reference proteome</keyword>
<feature type="domain" description="Thioredoxin" evidence="4">
    <location>
        <begin position="14"/>
        <end position="166"/>
    </location>
</feature>
<dbReference type="InterPro" id="IPR047262">
    <property type="entry name" value="PRX-like1"/>
</dbReference>
<organism evidence="5 6">
    <name type="scientific">Pirellulimonas nuda</name>
    <dbReference type="NCBI Taxonomy" id="2528009"/>
    <lineage>
        <taxon>Bacteria</taxon>
        <taxon>Pseudomonadati</taxon>
        <taxon>Planctomycetota</taxon>
        <taxon>Planctomycetia</taxon>
        <taxon>Pirellulales</taxon>
        <taxon>Lacipirellulaceae</taxon>
        <taxon>Pirellulimonas</taxon>
    </lineage>
</organism>
<feature type="chain" id="PRO_5022074476" evidence="2">
    <location>
        <begin position="21"/>
        <end position="648"/>
    </location>
</feature>
<dbReference type="InterPro" id="IPR000866">
    <property type="entry name" value="AhpC/TSA"/>
</dbReference>
<dbReference type="GO" id="GO:0016715">
    <property type="term" value="F:oxidoreductase activity, acting on paired donors, with incorporation or reduction of molecular oxygen, reduced ascorbate as one donor, and incorporation of one atom of oxygen"/>
    <property type="evidence" value="ECO:0007669"/>
    <property type="project" value="InterPro"/>
</dbReference>
<dbReference type="AlphaFoldDB" id="A0A518D634"/>
<accession>A0A518D634</accession>
<dbReference type="RefSeq" id="WP_145280584.1">
    <property type="nucleotide sequence ID" value="NZ_CP036291.1"/>
</dbReference>
<sequence precursor="true">MRLCSLVVLASLALSARAQSIDFALPNVYGKQVRLADFDDNGLVVVAFLGVECPLAKLYGQRLAQMAQEYEARGVAFIGVDSNRQDSLTELAAYGRRLEIPFPLLKDNGAQVADLLGAQRTPEVFLLNRQREVVYQGRIDDQYGVGYIRDAPQVNDLRDAIDAVLAGELIANAKTHAPGCVIGRGGEPDESSPVTYSNQIARVFQKHCLECHRNDEIAPFALTDYDEAAGWAETIAEVIRDQRMPPWHADPQYGHYHGERLMTAEEKQLVYDWVEAGAPQGDPADLPEPKQFVTGWRLPREPDLVVPMRSVPYEVAAEGVIEYQYFAADPKLTEDKWIQAADIVPGCRGVVHHVIVFISPPGEEGRRGLGWLGAYVPGQSSMELPKGQARLIPAGSKLIFQVHYTPTGSVEKDLTKLGLVFADPDTVTEEVVTMYAANGKFEIPPGDSNYPVKAAIERFPAQGKLLGMGPHMHVRGKSFRMTGVWPDGAQKVLLDVPAYDFNWQHGYGLKESIPTVPGFRVECLAHFDNSKGNLVNPDPTAAVRWGDQTFQEMMIAFFEVAVPRGSLRTDEKVGRQITPEAVTRAQATADKLFERFDHNRDGLLQRDEMPDAFRLFAFERHDLDGDKSISSEEAFEAALERERRTGRG</sequence>
<dbReference type="InterPro" id="IPR036249">
    <property type="entry name" value="Thioredoxin-like_sf"/>
</dbReference>
<evidence type="ECO:0000256" key="1">
    <source>
        <dbReference type="ARBA" id="ARBA00023157"/>
    </source>
</evidence>
<dbReference type="PROSITE" id="PS00018">
    <property type="entry name" value="EF_HAND_1"/>
    <property type="match status" value="1"/>
</dbReference>
<dbReference type="InterPro" id="IPR011992">
    <property type="entry name" value="EF-hand-dom_pair"/>
</dbReference>
<dbReference type="OrthoDB" id="9788721at2"/>
<dbReference type="InterPro" id="IPR013766">
    <property type="entry name" value="Thioredoxin_domain"/>
</dbReference>
<dbReference type="InterPro" id="IPR002048">
    <property type="entry name" value="EF_hand_dom"/>
</dbReference>
<evidence type="ECO:0000256" key="2">
    <source>
        <dbReference type="SAM" id="SignalP"/>
    </source>
</evidence>
<name>A0A518D634_9BACT</name>
<dbReference type="InterPro" id="IPR008977">
    <property type="entry name" value="PHM/PNGase_F_dom_sf"/>
</dbReference>
<dbReference type="Pfam" id="PF00578">
    <property type="entry name" value="AhpC-TSA"/>
    <property type="match status" value="1"/>
</dbReference>
<dbReference type="SUPFAM" id="SSF49742">
    <property type="entry name" value="PHM/PNGase F"/>
    <property type="match status" value="2"/>
</dbReference>
<evidence type="ECO:0000259" key="4">
    <source>
        <dbReference type="PROSITE" id="PS51352"/>
    </source>
</evidence>
<dbReference type="GO" id="GO:0016209">
    <property type="term" value="F:antioxidant activity"/>
    <property type="evidence" value="ECO:0007669"/>
    <property type="project" value="InterPro"/>
</dbReference>
<dbReference type="KEGG" id="pnd:Pla175_02730"/>
<feature type="domain" description="EF-hand" evidence="3">
    <location>
        <begin position="584"/>
        <end position="619"/>
    </location>
</feature>
<proteinExistence type="predicted"/>
<evidence type="ECO:0000313" key="6">
    <source>
        <dbReference type="Proteomes" id="UP000317429"/>
    </source>
</evidence>
<dbReference type="Proteomes" id="UP000317429">
    <property type="component" value="Chromosome"/>
</dbReference>
<evidence type="ECO:0000259" key="3">
    <source>
        <dbReference type="PROSITE" id="PS50222"/>
    </source>
</evidence>
<dbReference type="PANTHER" id="PTHR43640">
    <property type="entry name" value="OS07G0260300 PROTEIN"/>
    <property type="match status" value="1"/>
</dbReference>
<dbReference type="GO" id="GO:0005509">
    <property type="term" value="F:calcium ion binding"/>
    <property type="evidence" value="ECO:0007669"/>
    <property type="project" value="InterPro"/>
</dbReference>
<dbReference type="Gene3D" id="3.40.30.10">
    <property type="entry name" value="Glutaredoxin"/>
    <property type="match status" value="1"/>
</dbReference>
<feature type="signal peptide" evidence="2">
    <location>
        <begin position="1"/>
        <end position="20"/>
    </location>
</feature>